<keyword evidence="1" id="KW-1277">Toxin-antitoxin system</keyword>
<dbReference type="GO" id="GO:0016787">
    <property type="term" value="F:hydrolase activity"/>
    <property type="evidence" value="ECO:0007669"/>
    <property type="project" value="UniProtKB-KW"/>
</dbReference>
<dbReference type="InterPro" id="IPR008201">
    <property type="entry name" value="HepT-like"/>
</dbReference>
<keyword evidence="3" id="KW-0378">Hydrolase</keyword>
<dbReference type="Pfam" id="PF01934">
    <property type="entry name" value="HepT-like"/>
    <property type="match status" value="1"/>
</dbReference>
<comment type="similarity">
    <text evidence="4">Belongs to the HepT RNase toxin family.</text>
</comment>
<evidence type="ECO:0000256" key="2">
    <source>
        <dbReference type="ARBA" id="ARBA00022722"/>
    </source>
</evidence>
<dbReference type="InterPro" id="IPR037038">
    <property type="entry name" value="HepT-like_sf"/>
</dbReference>
<dbReference type="GO" id="GO:0110001">
    <property type="term" value="C:toxin-antitoxin complex"/>
    <property type="evidence" value="ECO:0007669"/>
    <property type="project" value="InterPro"/>
</dbReference>
<evidence type="ECO:0000313" key="6">
    <source>
        <dbReference type="Proteomes" id="UP000034181"/>
    </source>
</evidence>
<evidence type="ECO:0000256" key="4">
    <source>
        <dbReference type="ARBA" id="ARBA00024207"/>
    </source>
</evidence>
<evidence type="ECO:0000256" key="1">
    <source>
        <dbReference type="ARBA" id="ARBA00022649"/>
    </source>
</evidence>
<evidence type="ECO:0000313" key="5">
    <source>
        <dbReference type="EMBL" id="KKQ75379.1"/>
    </source>
</evidence>
<sequence>MTNKFVLENKISSIKKYLQILEKYKALTKEEIIGNIDTKGAVERYLYLVTQSTIDLAEAIISFKGYRKPTTFSEGFSILSENDIIAKNLEEKLSKMVGFRNSLAHGYEKIDYDILYEALQNKLIDIEEFISIIEKLE</sequence>
<dbReference type="EMBL" id="LBUZ01000012">
    <property type="protein sequence ID" value="KKQ75379.1"/>
    <property type="molecule type" value="Genomic_DNA"/>
</dbReference>
<dbReference type="Proteomes" id="UP000034181">
    <property type="component" value="Unassembled WGS sequence"/>
</dbReference>
<evidence type="ECO:0000256" key="3">
    <source>
        <dbReference type="ARBA" id="ARBA00022801"/>
    </source>
</evidence>
<dbReference type="InterPro" id="IPR052379">
    <property type="entry name" value="Type_VII_TA_RNase"/>
</dbReference>
<dbReference type="GO" id="GO:0004540">
    <property type="term" value="F:RNA nuclease activity"/>
    <property type="evidence" value="ECO:0007669"/>
    <property type="project" value="InterPro"/>
</dbReference>
<dbReference type="NCBIfam" id="NF047751">
    <property type="entry name" value="HepT_toxin"/>
    <property type="match status" value="1"/>
</dbReference>
<protein>
    <recommendedName>
        <fullName evidence="7">DUF86 domain-containing protein</fullName>
    </recommendedName>
</protein>
<proteinExistence type="inferred from homology"/>
<gene>
    <name evidence="5" type="ORF">US96_C0012G0008</name>
</gene>
<reference evidence="5 6" key="1">
    <citation type="journal article" date="2015" name="Nature">
        <title>rRNA introns, odd ribosomes, and small enigmatic genomes across a large radiation of phyla.</title>
        <authorList>
            <person name="Brown C.T."/>
            <person name="Hug L.A."/>
            <person name="Thomas B.C."/>
            <person name="Sharon I."/>
            <person name="Castelle C.J."/>
            <person name="Singh A."/>
            <person name="Wilkins M.J."/>
            <person name="Williams K.H."/>
            <person name="Banfield J.F."/>
        </authorList>
    </citation>
    <scope>NUCLEOTIDE SEQUENCE [LARGE SCALE GENOMIC DNA]</scope>
</reference>
<dbReference type="PANTHER" id="PTHR33397">
    <property type="entry name" value="UPF0331 PROTEIN YUTE"/>
    <property type="match status" value="1"/>
</dbReference>
<dbReference type="PANTHER" id="PTHR33397:SF5">
    <property type="entry name" value="RNASE YUTE-RELATED"/>
    <property type="match status" value="1"/>
</dbReference>
<keyword evidence="2" id="KW-0540">Nuclease</keyword>
<accession>A0A0G0MNX2</accession>
<comment type="caution">
    <text evidence="5">The sequence shown here is derived from an EMBL/GenBank/DDBJ whole genome shotgun (WGS) entry which is preliminary data.</text>
</comment>
<organism evidence="5 6">
    <name type="scientific">Candidatus Woesebacteria bacterium GW2011_GWB1_38_5b</name>
    <dbReference type="NCBI Taxonomy" id="1618569"/>
    <lineage>
        <taxon>Bacteria</taxon>
        <taxon>Candidatus Woeseibacteriota</taxon>
    </lineage>
</organism>
<dbReference type="AlphaFoldDB" id="A0A0G0MNX2"/>
<evidence type="ECO:0008006" key="7">
    <source>
        <dbReference type="Google" id="ProtNLM"/>
    </source>
</evidence>
<dbReference type="Gene3D" id="1.20.120.580">
    <property type="entry name" value="bsu32300-like"/>
    <property type="match status" value="1"/>
</dbReference>
<name>A0A0G0MNX2_9BACT</name>